<evidence type="ECO:0000313" key="3">
    <source>
        <dbReference type="Proteomes" id="UP001431783"/>
    </source>
</evidence>
<keyword evidence="3" id="KW-1185">Reference proteome</keyword>
<accession>A0AAW1TP85</accession>
<protein>
    <recommendedName>
        <fullName evidence="1">Root UVB sensitive protein C-terminal domain-containing protein</fullName>
    </recommendedName>
</protein>
<organism evidence="2 3">
    <name type="scientific">Henosepilachna vigintioctopunctata</name>
    <dbReference type="NCBI Taxonomy" id="420089"/>
    <lineage>
        <taxon>Eukaryota</taxon>
        <taxon>Metazoa</taxon>
        <taxon>Ecdysozoa</taxon>
        <taxon>Arthropoda</taxon>
        <taxon>Hexapoda</taxon>
        <taxon>Insecta</taxon>
        <taxon>Pterygota</taxon>
        <taxon>Neoptera</taxon>
        <taxon>Endopterygota</taxon>
        <taxon>Coleoptera</taxon>
        <taxon>Polyphaga</taxon>
        <taxon>Cucujiformia</taxon>
        <taxon>Coccinelloidea</taxon>
        <taxon>Coccinellidae</taxon>
        <taxon>Epilachninae</taxon>
        <taxon>Epilachnini</taxon>
        <taxon>Henosepilachna</taxon>
    </lineage>
</organism>
<sequence>MLAFATCIYNNISVDIAVKRQRKYTNPIARLVSFMNSIQRETEYPSDMTIDELKFFNKFMEQEINMFFTSLCVNGWDTNMHSFYIDQWRVDWKSYSAKIK</sequence>
<feature type="domain" description="Root UVB sensitive protein C-terminal" evidence="1">
    <location>
        <begin position="42"/>
        <end position="92"/>
    </location>
</feature>
<proteinExistence type="predicted"/>
<reference evidence="2 3" key="1">
    <citation type="submission" date="2023-03" db="EMBL/GenBank/DDBJ databases">
        <title>Genome insight into feeding habits of ladybird beetles.</title>
        <authorList>
            <person name="Li H.-S."/>
            <person name="Huang Y.-H."/>
            <person name="Pang H."/>
        </authorList>
    </citation>
    <scope>NUCLEOTIDE SEQUENCE [LARGE SCALE GENOMIC DNA]</scope>
    <source>
        <strain evidence="2">SYSU_2023b</strain>
        <tissue evidence="2">Whole body</tissue>
    </source>
</reference>
<dbReference type="Pfam" id="PF24160">
    <property type="entry name" value="UVB_sens_C"/>
    <property type="match status" value="1"/>
</dbReference>
<gene>
    <name evidence="2" type="ORF">WA026_022146</name>
</gene>
<dbReference type="EMBL" id="JARQZJ010000018">
    <property type="protein sequence ID" value="KAK9873341.1"/>
    <property type="molecule type" value="Genomic_DNA"/>
</dbReference>
<dbReference type="Proteomes" id="UP001431783">
    <property type="component" value="Unassembled WGS sequence"/>
</dbReference>
<evidence type="ECO:0000259" key="1">
    <source>
        <dbReference type="Pfam" id="PF24160"/>
    </source>
</evidence>
<name>A0AAW1TP85_9CUCU</name>
<comment type="caution">
    <text evidence="2">The sequence shown here is derived from an EMBL/GenBank/DDBJ whole genome shotgun (WGS) entry which is preliminary data.</text>
</comment>
<dbReference type="AlphaFoldDB" id="A0AAW1TP85"/>
<dbReference type="InterPro" id="IPR055412">
    <property type="entry name" value="UVB_sens_C"/>
</dbReference>
<evidence type="ECO:0000313" key="2">
    <source>
        <dbReference type="EMBL" id="KAK9873341.1"/>
    </source>
</evidence>